<dbReference type="Proteomes" id="UP000293952">
    <property type="component" value="Unassembled WGS sequence"/>
</dbReference>
<reference evidence="8 9" key="1">
    <citation type="submission" date="2019-02" db="EMBL/GenBank/DDBJ databases">
        <title>Genome sequence of the sea-ice species Brumimicrobium glaciale.</title>
        <authorList>
            <person name="Bowman J.P."/>
        </authorList>
    </citation>
    <scope>NUCLEOTIDE SEQUENCE [LARGE SCALE GENOMIC DNA]</scope>
    <source>
        <strain evidence="8 9">IC156</strain>
    </source>
</reference>
<evidence type="ECO:0000256" key="6">
    <source>
        <dbReference type="ARBA" id="ARBA00022825"/>
    </source>
</evidence>
<dbReference type="GO" id="GO:0008239">
    <property type="term" value="F:dipeptidyl-peptidase activity"/>
    <property type="evidence" value="ECO:0007669"/>
    <property type="project" value="UniProtKB-UniRule"/>
</dbReference>
<dbReference type="PANTHER" id="PTHR38469:SF1">
    <property type="entry name" value="PERIPLASMIC PEPTIDASE SUBFAMILY S1B"/>
    <property type="match status" value="1"/>
</dbReference>
<dbReference type="SUPFAM" id="SSF50494">
    <property type="entry name" value="Trypsin-like serine proteases"/>
    <property type="match status" value="1"/>
</dbReference>
<sequence length="710" mass="81068">MMKKVSFLFMFMLLNVFSRAEEGMIIPTLLGAFESDMKAMGMKISAQDIYDANNASIKDAIIHFGGGCTAEIISDQGLLLTNHHCGFSQIYSHTTVDNNIAKYGFWAKNLQEELTNPGLTAARMVRIEDVTAKVLAGTEDLEGAEVNQKIIANIALLKAEALDGTHYEAEIKPFDFGNSYFLLVKETFTDIRLVGTPPKTVGKFGGDTDNWVWPRHTGDFSVFRIYANADNQPAEYNENNQPYSPIHHLPISLKSREVDEFTMVFGFPGTTNQHTISTELDFIINTMRPAQIQMRDLSLSVINAAMKKSEATEIMYASKQARIANAWKKWIGQIDGLKRGDAIKKKVDYEDSYTNEANTKEEWNAEYAGIVSDLRELSTQFNMSDFTYNMYIEYIYVGAEMFKRARAINDLMSLYNDGKTEELNAAIEEQKESLGGFYEQYDINIDKEIFLLQSEYYKKMVDSSFLPESLLKNDLADLQSDIFEKSFLVDQERYLKVLNNFNKYAKKKIKKDAGYQLYSELDYIFNEHLLDDLRTYYGTRNQLMKPYVKGKYEMYPEAKHWANANSTLRVTYGKLEGSTPQDGMKYTPHTTLDGVIEKYNTGHEDFDLLPRMVELYEAKNYGDYAQDGELWVCFTGSNHTTGGNSGSPVINGEGHLIGINFDRSWESTMSDYMFDASRCRNISVDIRYVLWMIDIYGEAPHLVKEMTIVR</sequence>
<dbReference type="EMBL" id="SETE01000005">
    <property type="protein sequence ID" value="RYM33059.1"/>
    <property type="molecule type" value="Genomic_DNA"/>
</dbReference>
<feature type="chain" id="PRO_5022983971" description="Dipeptidyl-peptidase" evidence="7">
    <location>
        <begin position="21"/>
        <end position="710"/>
    </location>
</feature>
<dbReference type="GO" id="GO:0006508">
    <property type="term" value="P:proteolysis"/>
    <property type="evidence" value="ECO:0007669"/>
    <property type="project" value="UniProtKB-KW"/>
</dbReference>
<dbReference type="InterPro" id="IPR009003">
    <property type="entry name" value="Peptidase_S1_PA"/>
</dbReference>
<accession>A0A4Q4KMD9</accession>
<dbReference type="OrthoDB" id="9805367at2"/>
<evidence type="ECO:0000256" key="3">
    <source>
        <dbReference type="ARBA" id="ARBA00022670"/>
    </source>
</evidence>
<dbReference type="Gene3D" id="2.40.10.10">
    <property type="entry name" value="Trypsin-like serine proteases"/>
    <property type="match status" value="1"/>
</dbReference>
<evidence type="ECO:0000256" key="5">
    <source>
        <dbReference type="ARBA" id="ARBA00022801"/>
    </source>
</evidence>
<evidence type="ECO:0000313" key="8">
    <source>
        <dbReference type="EMBL" id="RYM33059.1"/>
    </source>
</evidence>
<comment type="caution">
    <text evidence="8">The sequence shown here is derived from an EMBL/GenBank/DDBJ whole genome shotgun (WGS) entry which is preliminary data.</text>
</comment>
<dbReference type="PANTHER" id="PTHR38469">
    <property type="entry name" value="PERIPLASMIC PEPTIDASE SUBFAMILY S1B"/>
    <property type="match status" value="1"/>
</dbReference>
<evidence type="ECO:0000256" key="1">
    <source>
        <dbReference type="ARBA" id="ARBA00010491"/>
    </source>
</evidence>
<keyword evidence="4 7" id="KW-0732">Signal</keyword>
<dbReference type="AlphaFoldDB" id="A0A4Q4KMD9"/>
<name>A0A4Q4KMD9_9FLAO</name>
<gene>
    <name evidence="8" type="ORF">ERX46_13490</name>
</gene>
<proteinExistence type="inferred from homology"/>
<feature type="signal peptide" evidence="7">
    <location>
        <begin position="1"/>
        <end position="20"/>
    </location>
</feature>
<evidence type="ECO:0000256" key="4">
    <source>
        <dbReference type="ARBA" id="ARBA00022729"/>
    </source>
</evidence>
<dbReference type="Pfam" id="PF10459">
    <property type="entry name" value="Peptidase_S46"/>
    <property type="match status" value="1"/>
</dbReference>
<comment type="similarity">
    <text evidence="1 7">Belongs to the peptidase S46 family.</text>
</comment>
<keyword evidence="2 7" id="KW-0031">Aminopeptidase</keyword>
<comment type="function">
    <text evidence="7">Catalyzes the removal of dipeptides from the N-terminus of oligopeptides.</text>
</comment>
<keyword evidence="3 7" id="KW-0645">Protease</keyword>
<dbReference type="GO" id="GO:0070009">
    <property type="term" value="F:serine-type aminopeptidase activity"/>
    <property type="evidence" value="ECO:0007669"/>
    <property type="project" value="UniProtKB-UniRule"/>
</dbReference>
<evidence type="ECO:0000256" key="2">
    <source>
        <dbReference type="ARBA" id="ARBA00022438"/>
    </source>
</evidence>
<keyword evidence="9" id="KW-1185">Reference proteome</keyword>
<evidence type="ECO:0000256" key="7">
    <source>
        <dbReference type="RuleBase" id="RU366067"/>
    </source>
</evidence>
<evidence type="ECO:0000313" key="9">
    <source>
        <dbReference type="Proteomes" id="UP000293952"/>
    </source>
</evidence>
<dbReference type="GO" id="GO:0043171">
    <property type="term" value="P:peptide catabolic process"/>
    <property type="evidence" value="ECO:0007669"/>
    <property type="project" value="UniProtKB-UniRule"/>
</dbReference>
<protein>
    <recommendedName>
        <fullName evidence="7">Dipeptidyl-peptidase</fullName>
        <ecNumber evidence="7">3.4.14.-</ecNumber>
    </recommendedName>
</protein>
<organism evidence="8 9">
    <name type="scientific">Brumimicrobium glaciale</name>
    <dbReference type="NCBI Taxonomy" id="200475"/>
    <lineage>
        <taxon>Bacteria</taxon>
        <taxon>Pseudomonadati</taxon>
        <taxon>Bacteroidota</taxon>
        <taxon>Flavobacteriia</taxon>
        <taxon>Flavobacteriales</taxon>
        <taxon>Crocinitomicaceae</taxon>
        <taxon>Brumimicrobium</taxon>
    </lineage>
</organism>
<keyword evidence="5 7" id="KW-0378">Hydrolase</keyword>
<dbReference type="InterPro" id="IPR019500">
    <property type="entry name" value="Pep_S46"/>
</dbReference>
<dbReference type="EC" id="3.4.14.-" evidence="7"/>
<dbReference type="InterPro" id="IPR043504">
    <property type="entry name" value="Peptidase_S1_PA_chymotrypsin"/>
</dbReference>
<keyword evidence="6 7" id="KW-0720">Serine protease</keyword>